<proteinExistence type="predicted"/>
<gene>
    <name evidence="2" type="ORF">BsIDN1_56680</name>
</gene>
<organism evidence="2 3">
    <name type="scientific">Bacillus safensis</name>
    <dbReference type="NCBI Taxonomy" id="561879"/>
    <lineage>
        <taxon>Bacteria</taxon>
        <taxon>Bacillati</taxon>
        <taxon>Bacillota</taxon>
        <taxon>Bacilli</taxon>
        <taxon>Bacillales</taxon>
        <taxon>Bacillaceae</taxon>
        <taxon>Bacillus</taxon>
    </lineage>
</organism>
<evidence type="ECO:0000313" key="3">
    <source>
        <dbReference type="Proteomes" id="UP000464658"/>
    </source>
</evidence>
<feature type="compositionally biased region" description="Polar residues" evidence="1">
    <location>
        <begin position="57"/>
        <end position="66"/>
    </location>
</feature>
<protein>
    <submittedName>
        <fullName evidence="2">Uncharacterized protein</fullName>
    </submittedName>
</protein>
<name>A0A5S9MEW1_BACIA</name>
<dbReference type="InterPro" id="IPR035903">
    <property type="entry name" value="HesB-like_dom_sf"/>
</dbReference>
<accession>A0A5S9MEW1</accession>
<evidence type="ECO:0000256" key="1">
    <source>
        <dbReference type="SAM" id="MobiDB-lite"/>
    </source>
</evidence>
<sequence length="74" mass="7933">MSTPVTITEAAALQIKDMMKEHEEENAFLRVGVKAAAAAVSHTAWALTMKSQRKTRSSNSTASMSLSIPKALIS</sequence>
<dbReference type="Proteomes" id="UP000464658">
    <property type="component" value="Chromosome"/>
</dbReference>
<dbReference type="SUPFAM" id="SSF89360">
    <property type="entry name" value="HesB-like domain"/>
    <property type="match status" value="1"/>
</dbReference>
<evidence type="ECO:0000313" key="2">
    <source>
        <dbReference type="EMBL" id="BBP92050.1"/>
    </source>
</evidence>
<feature type="region of interest" description="Disordered" evidence="1">
    <location>
        <begin position="49"/>
        <end position="74"/>
    </location>
</feature>
<dbReference type="EMBL" id="AP021906">
    <property type="protein sequence ID" value="BBP92050.1"/>
    <property type="molecule type" value="Genomic_DNA"/>
</dbReference>
<dbReference type="Gene3D" id="2.60.300.12">
    <property type="entry name" value="HesB-like domain"/>
    <property type="match status" value="1"/>
</dbReference>
<reference evidence="2 3" key="1">
    <citation type="submission" date="2019-12" db="EMBL/GenBank/DDBJ databases">
        <title>Full genome sequence of a Bacillus safensis strain isolated from commercially available natto in Indonesia.</title>
        <authorList>
            <person name="Yoshida M."/>
            <person name="Uomi M."/>
            <person name="Waturangi D."/>
            <person name="Ekaputri J.J."/>
            <person name="Setiamarga D.H.E."/>
        </authorList>
    </citation>
    <scope>NUCLEOTIDE SEQUENCE [LARGE SCALE GENOMIC DNA]</scope>
    <source>
        <strain evidence="2 3">IDN1</strain>
    </source>
</reference>
<dbReference type="AlphaFoldDB" id="A0A5S9MEW1"/>